<sequence length="180" mass="20909">MYFCEDHFDLPNDMENFMEYKIMGSVSQVRMKPGCVPTKFECQPDRRKRTSSTIDRPYILKKQRKMLVEECEKDFEESSNTRKDMELGETSSGHSVFHVNIENISEEEVTKSANKSIQVNMMKKFRSKAIQTDTKLVNQMTSPMKPSVQSVSTSPFKVKTCISTKPWTSSLYKPSRRRPI</sequence>
<organism evidence="1 2">
    <name type="scientific">Iphiclides podalirius</name>
    <name type="common">scarce swallowtail</name>
    <dbReference type="NCBI Taxonomy" id="110791"/>
    <lineage>
        <taxon>Eukaryota</taxon>
        <taxon>Metazoa</taxon>
        <taxon>Ecdysozoa</taxon>
        <taxon>Arthropoda</taxon>
        <taxon>Hexapoda</taxon>
        <taxon>Insecta</taxon>
        <taxon>Pterygota</taxon>
        <taxon>Neoptera</taxon>
        <taxon>Endopterygota</taxon>
        <taxon>Lepidoptera</taxon>
        <taxon>Glossata</taxon>
        <taxon>Ditrysia</taxon>
        <taxon>Papilionoidea</taxon>
        <taxon>Papilionidae</taxon>
        <taxon>Papilioninae</taxon>
        <taxon>Iphiclides</taxon>
    </lineage>
</organism>
<dbReference type="Proteomes" id="UP000837857">
    <property type="component" value="Chromosome 27"/>
</dbReference>
<feature type="non-terminal residue" evidence="1">
    <location>
        <position position="180"/>
    </location>
</feature>
<reference evidence="1" key="1">
    <citation type="submission" date="2022-03" db="EMBL/GenBank/DDBJ databases">
        <authorList>
            <person name="Martin H S."/>
        </authorList>
    </citation>
    <scope>NUCLEOTIDE SEQUENCE</scope>
</reference>
<accession>A0ABN8IND4</accession>
<evidence type="ECO:0000313" key="2">
    <source>
        <dbReference type="Proteomes" id="UP000837857"/>
    </source>
</evidence>
<gene>
    <name evidence="1" type="ORF">IPOD504_LOCUS11256</name>
</gene>
<name>A0ABN8IND4_9NEOP</name>
<keyword evidence="2" id="KW-1185">Reference proteome</keyword>
<evidence type="ECO:0008006" key="3">
    <source>
        <dbReference type="Google" id="ProtNLM"/>
    </source>
</evidence>
<protein>
    <recommendedName>
        <fullName evidence="3">THAP-type domain-containing protein</fullName>
    </recommendedName>
</protein>
<proteinExistence type="predicted"/>
<dbReference type="EMBL" id="OW152839">
    <property type="protein sequence ID" value="CAH2060982.1"/>
    <property type="molecule type" value="Genomic_DNA"/>
</dbReference>
<evidence type="ECO:0000313" key="1">
    <source>
        <dbReference type="EMBL" id="CAH2060982.1"/>
    </source>
</evidence>